<reference evidence="11" key="1">
    <citation type="submission" date="2020-11" db="EMBL/GenBank/DDBJ databases">
        <authorList>
            <consortium name="DOE Joint Genome Institute"/>
            <person name="Ahrendt S."/>
            <person name="Riley R."/>
            <person name="Andreopoulos W."/>
            <person name="Labutti K."/>
            <person name="Pangilinan J."/>
            <person name="Ruiz-Duenas F.J."/>
            <person name="Barrasa J.M."/>
            <person name="Sanchez-Garcia M."/>
            <person name="Camarero S."/>
            <person name="Miyauchi S."/>
            <person name="Serrano A."/>
            <person name="Linde D."/>
            <person name="Babiker R."/>
            <person name="Drula E."/>
            <person name="Ayuso-Fernandez I."/>
            <person name="Pacheco R."/>
            <person name="Padilla G."/>
            <person name="Ferreira P."/>
            <person name="Barriuso J."/>
            <person name="Kellner H."/>
            <person name="Castanera R."/>
            <person name="Alfaro M."/>
            <person name="Ramirez L."/>
            <person name="Pisabarro A.G."/>
            <person name="Kuo A."/>
            <person name="Tritt A."/>
            <person name="Lipzen A."/>
            <person name="He G."/>
            <person name="Yan M."/>
            <person name="Ng V."/>
            <person name="Cullen D."/>
            <person name="Martin F."/>
            <person name="Rosso M.-N."/>
            <person name="Henrissat B."/>
            <person name="Hibbett D."/>
            <person name="Martinez A.T."/>
            <person name="Grigoriev I.V."/>
        </authorList>
    </citation>
    <scope>NUCLEOTIDE SEQUENCE</scope>
    <source>
        <strain evidence="11">ATCC 90797</strain>
    </source>
</reference>
<organism evidence="11 12">
    <name type="scientific">Pleurotus eryngii</name>
    <name type="common">Boletus of the steppes</name>
    <dbReference type="NCBI Taxonomy" id="5323"/>
    <lineage>
        <taxon>Eukaryota</taxon>
        <taxon>Fungi</taxon>
        <taxon>Dikarya</taxon>
        <taxon>Basidiomycota</taxon>
        <taxon>Agaricomycotina</taxon>
        <taxon>Agaricomycetes</taxon>
        <taxon>Agaricomycetidae</taxon>
        <taxon>Agaricales</taxon>
        <taxon>Pleurotineae</taxon>
        <taxon>Pleurotaceae</taxon>
        <taxon>Pleurotus</taxon>
    </lineage>
</organism>
<keyword evidence="10" id="KW-0812">Transmembrane</keyword>
<keyword evidence="10" id="KW-1133">Transmembrane helix</keyword>
<dbReference type="Proteomes" id="UP000807025">
    <property type="component" value="Unassembled WGS sequence"/>
</dbReference>
<dbReference type="PROSITE" id="PS00956">
    <property type="entry name" value="HYDROPHOBIN"/>
    <property type="match status" value="1"/>
</dbReference>
<comment type="subcellular location">
    <subcellularLocation>
        <location evidence="1 8">Secreted</location>
        <location evidence="1 8">Cell wall</location>
    </subcellularLocation>
</comment>
<dbReference type="GO" id="GO:0005199">
    <property type="term" value="F:structural constituent of cell wall"/>
    <property type="evidence" value="ECO:0007669"/>
    <property type="project" value="InterPro"/>
</dbReference>
<evidence type="ECO:0000256" key="10">
    <source>
        <dbReference type="SAM" id="Phobius"/>
    </source>
</evidence>
<dbReference type="CDD" id="cd23507">
    <property type="entry name" value="hydrophobin_I"/>
    <property type="match status" value="1"/>
</dbReference>
<keyword evidence="5 8" id="KW-0732">Signal</keyword>
<keyword evidence="6 8" id="KW-1015">Disulfide bond</keyword>
<feature type="transmembrane region" description="Helical" evidence="10">
    <location>
        <begin position="34"/>
        <end position="53"/>
    </location>
</feature>
<comment type="similarity">
    <text evidence="2 8">Belongs to the fungal hydrophobin family.</text>
</comment>
<sequence length="169" mass="17455">MSPSSGFRLCRLPISTVRLQTLRPHTLDALNMKFTSVIAIIATAATFVGAVPFETNAERLARGLPPLPPARRASGVEAAKPKPSPTPGCSTGEVKCCNDLKKKEDAAVGLLLGLLGIVLGPVVGLIGLHCSDPILGLGGPKCSSQTVCCTNNKFNGLINIGCSPINIGL</sequence>
<evidence type="ECO:0000256" key="8">
    <source>
        <dbReference type="RuleBase" id="RU365009"/>
    </source>
</evidence>
<dbReference type="SMART" id="SM00075">
    <property type="entry name" value="HYDRO"/>
    <property type="match status" value="1"/>
</dbReference>
<gene>
    <name evidence="11" type="ORF">BDN71DRAFT_1444721</name>
</gene>
<keyword evidence="12" id="KW-1185">Reference proteome</keyword>
<comment type="subunit">
    <text evidence="7">Self-assembles to form functional amyloid fibrils called rodlets. Self-assembly into fibrillar rodlets occurs spontaneously at hydrophobic:hydrophilic interfaces and the rodlets further associate laterally to form amphipathic monolayers.</text>
</comment>
<evidence type="ECO:0000256" key="4">
    <source>
        <dbReference type="ARBA" id="ARBA00022525"/>
    </source>
</evidence>
<comment type="caution">
    <text evidence="11">The sequence shown here is derived from an EMBL/GenBank/DDBJ whole genome shotgun (WGS) entry which is preliminary data.</text>
</comment>
<evidence type="ECO:0000256" key="9">
    <source>
        <dbReference type="SAM" id="MobiDB-lite"/>
    </source>
</evidence>
<accession>A0A9P5ZZR7</accession>
<feature type="transmembrane region" description="Helical" evidence="10">
    <location>
        <begin position="108"/>
        <end position="128"/>
    </location>
</feature>
<protein>
    <recommendedName>
        <fullName evidence="8">Hydrophobin</fullName>
    </recommendedName>
</protein>
<evidence type="ECO:0000313" key="12">
    <source>
        <dbReference type="Proteomes" id="UP000807025"/>
    </source>
</evidence>
<dbReference type="Pfam" id="PF01185">
    <property type="entry name" value="Hydrophobin"/>
    <property type="match status" value="1"/>
</dbReference>
<proteinExistence type="inferred from homology"/>
<dbReference type="OrthoDB" id="3046665at2759"/>
<name>A0A9P5ZZR7_PLEER</name>
<evidence type="ECO:0000256" key="6">
    <source>
        <dbReference type="ARBA" id="ARBA00023157"/>
    </source>
</evidence>
<evidence type="ECO:0000256" key="5">
    <source>
        <dbReference type="ARBA" id="ARBA00022729"/>
    </source>
</evidence>
<feature type="region of interest" description="Disordered" evidence="9">
    <location>
        <begin position="62"/>
        <end position="86"/>
    </location>
</feature>
<dbReference type="EMBL" id="MU154543">
    <property type="protein sequence ID" value="KAF9497547.1"/>
    <property type="molecule type" value="Genomic_DNA"/>
</dbReference>
<keyword evidence="3 8" id="KW-0134">Cell wall</keyword>
<dbReference type="GO" id="GO:0009277">
    <property type="term" value="C:fungal-type cell wall"/>
    <property type="evidence" value="ECO:0007669"/>
    <property type="project" value="InterPro"/>
</dbReference>
<evidence type="ECO:0000256" key="2">
    <source>
        <dbReference type="ARBA" id="ARBA00010446"/>
    </source>
</evidence>
<evidence type="ECO:0000313" key="11">
    <source>
        <dbReference type="EMBL" id="KAF9497547.1"/>
    </source>
</evidence>
<keyword evidence="4 8" id="KW-0964">Secreted</keyword>
<dbReference type="InterPro" id="IPR019778">
    <property type="entry name" value="Class_I_Hydrophobin_CS"/>
</dbReference>
<evidence type="ECO:0000256" key="3">
    <source>
        <dbReference type="ARBA" id="ARBA00022512"/>
    </source>
</evidence>
<dbReference type="InterPro" id="IPR001338">
    <property type="entry name" value="Class_I_Hydrophobin"/>
</dbReference>
<dbReference type="AlphaFoldDB" id="A0A9P5ZZR7"/>
<evidence type="ECO:0000256" key="1">
    <source>
        <dbReference type="ARBA" id="ARBA00004191"/>
    </source>
</evidence>
<evidence type="ECO:0000256" key="7">
    <source>
        <dbReference type="ARBA" id="ARBA00093546"/>
    </source>
</evidence>
<keyword evidence="10" id="KW-0472">Membrane</keyword>